<dbReference type="Proteomes" id="UP001199915">
    <property type="component" value="Unassembled WGS sequence"/>
</dbReference>
<comment type="caution">
    <text evidence="1">The sequence shown here is derived from an EMBL/GenBank/DDBJ whole genome shotgun (WGS) entry which is preliminary data.</text>
</comment>
<dbReference type="EMBL" id="JAKNFS010000021">
    <property type="protein sequence ID" value="MCG4766618.1"/>
    <property type="molecule type" value="Genomic_DNA"/>
</dbReference>
<protein>
    <submittedName>
        <fullName evidence="1">DUF5685 family protein</fullName>
    </submittedName>
</protein>
<organism evidence="1 2">
    <name type="scientific">Fusicatenibacter saccharivorans</name>
    <dbReference type="NCBI Taxonomy" id="1150298"/>
    <lineage>
        <taxon>Bacteria</taxon>
        <taxon>Bacillati</taxon>
        <taxon>Bacillota</taxon>
        <taxon>Clostridia</taxon>
        <taxon>Lachnospirales</taxon>
        <taxon>Lachnospiraceae</taxon>
        <taxon>Fusicatenibacter</taxon>
    </lineage>
</organism>
<name>A0AAE3F3E1_9FIRM</name>
<dbReference type="AlphaFoldDB" id="A0AAE3F3E1"/>
<dbReference type="Pfam" id="PF18937">
    <property type="entry name" value="DUF5685"/>
    <property type="match status" value="1"/>
</dbReference>
<evidence type="ECO:0000313" key="2">
    <source>
        <dbReference type="Proteomes" id="UP001199915"/>
    </source>
</evidence>
<gene>
    <name evidence="1" type="ORF">L0N21_14045</name>
</gene>
<accession>A0AAE3F3E1</accession>
<evidence type="ECO:0000313" key="1">
    <source>
        <dbReference type="EMBL" id="MCG4766618.1"/>
    </source>
</evidence>
<dbReference type="InterPro" id="IPR043740">
    <property type="entry name" value="DUF5685"/>
</dbReference>
<proteinExistence type="predicted"/>
<sequence length="284" mass="33176">MFGYVTIRKDDLKVKDYNKYQAYYCGLCQDIKEAYGKKGQAMLTFDMTFLSILLTGLYECETKEEEHYCFLHPGKKHKCLRNKYTKYCADMNVLLAYYNLLDDWEDEKNYAAFTAAKALKKSVTRIEASYPRQTKAVQDYLEKLHACEKENNPDLDLAAGYTGEVMAEIYIPEEDIWSDDLRQVGFYIGKFIYLMDALDDVEKDKKSGNYNPFLSIADQPDFEETAEKILLMMTAEASRAFEKLPILENVDILRNILYAGIWEKYEMRKSAKEQKSAKKRRNKD</sequence>
<dbReference type="RefSeq" id="WP_238033489.1">
    <property type="nucleotide sequence ID" value="NZ_JAKNFS010000021.1"/>
</dbReference>
<reference evidence="1" key="1">
    <citation type="submission" date="2022-01" db="EMBL/GenBank/DDBJ databases">
        <title>Collection of gut derived symbiotic bacterial strains cultured from healthy donors.</title>
        <authorList>
            <person name="Lin H."/>
            <person name="Kohout C."/>
            <person name="Waligurski E."/>
            <person name="Pamer E.G."/>
        </authorList>
    </citation>
    <scope>NUCLEOTIDE SEQUENCE</scope>
    <source>
        <strain evidence="1">DFI.5.49</strain>
    </source>
</reference>